<organism evidence="1 2">
    <name type="scientific">Guyanagaster necrorhizus</name>
    <dbReference type="NCBI Taxonomy" id="856835"/>
    <lineage>
        <taxon>Eukaryota</taxon>
        <taxon>Fungi</taxon>
        <taxon>Dikarya</taxon>
        <taxon>Basidiomycota</taxon>
        <taxon>Agaricomycotina</taxon>
        <taxon>Agaricomycetes</taxon>
        <taxon>Agaricomycetidae</taxon>
        <taxon>Agaricales</taxon>
        <taxon>Marasmiineae</taxon>
        <taxon>Physalacriaceae</taxon>
        <taxon>Guyanagaster</taxon>
    </lineage>
</organism>
<protein>
    <submittedName>
        <fullName evidence="1">Uncharacterized protein</fullName>
    </submittedName>
</protein>
<evidence type="ECO:0000313" key="2">
    <source>
        <dbReference type="Proteomes" id="UP000812287"/>
    </source>
</evidence>
<dbReference type="RefSeq" id="XP_043036778.1">
    <property type="nucleotide sequence ID" value="XM_043186890.1"/>
</dbReference>
<sequence>MIRNLFTADTTPWNRNSSLSQPTCVSEENCLNSTTSAAIIHIHLQRAHFMVDLIEGTCLPPGSFFDIDGFFGLFPQARYAEFEDGKAKFLTDLQTLCKF</sequence>
<reference evidence="1" key="1">
    <citation type="submission" date="2020-11" db="EMBL/GenBank/DDBJ databases">
        <title>Adaptations for nitrogen fixation in a non-lichenized fungal sporocarp promotes dispersal by wood-feeding termites.</title>
        <authorList>
            <consortium name="DOE Joint Genome Institute"/>
            <person name="Koch R.A."/>
            <person name="Yoon G."/>
            <person name="Arayal U."/>
            <person name="Lail K."/>
            <person name="Amirebrahimi M."/>
            <person name="Labutti K."/>
            <person name="Lipzen A."/>
            <person name="Riley R."/>
            <person name="Barry K."/>
            <person name="Henrissat B."/>
            <person name="Grigoriev I.V."/>
            <person name="Herr J.R."/>
            <person name="Aime M.C."/>
        </authorList>
    </citation>
    <scope>NUCLEOTIDE SEQUENCE</scope>
    <source>
        <strain evidence="1">MCA 3950</strain>
    </source>
</reference>
<proteinExistence type="predicted"/>
<dbReference type="EMBL" id="MU250546">
    <property type="protein sequence ID" value="KAG7443278.1"/>
    <property type="molecule type" value="Genomic_DNA"/>
</dbReference>
<keyword evidence="2" id="KW-1185">Reference proteome</keyword>
<dbReference type="AlphaFoldDB" id="A0A9P7VLD4"/>
<evidence type="ECO:0000313" key="1">
    <source>
        <dbReference type="EMBL" id="KAG7443278.1"/>
    </source>
</evidence>
<dbReference type="Proteomes" id="UP000812287">
    <property type="component" value="Unassembled WGS sequence"/>
</dbReference>
<accession>A0A9P7VLD4</accession>
<comment type="caution">
    <text evidence="1">The sequence shown here is derived from an EMBL/GenBank/DDBJ whole genome shotgun (WGS) entry which is preliminary data.</text>
</comment>
<gene>
    <name evidence="1" type="ORF">BT62DRAFT_935227</name>
</gene>
<name>A0A9P7VLD4_9AGAR</name>
<dbReference type="GeneID" id="66109187"/>
<dbReference type="OrthoDB" id="2942917at2759"/>